<evidence type="ECO:0000313" key="3">
    <source>
        <dbReference type="EMBL" id="WWC92425.1"/>
    </source>
</evidence>
<dbReference type="AlphaFoldDB" id="A0AAX4K485"/>
<keyword evidence="2" id="KW-1133">Transmembrane helix</keyword>
<feature type="region of interest" description="Disordered" evidence="1">
    <location>
        <begin position="1"/>
        <end position="52"/>
    </location>
</feature>
<gene>
    <name evidence="3" type="ORF">L201_007382</name>
</gene>
<dbReference type="GeneID" id="91098051"/>
<feature type="transmembrane region" description="Helical" evidence="2">
    <location>
        <begin position="191"/>
        <end position="209"/>
    </location>
</feature>
<dbReference type="RefSeq" id="XP_066079187.1">
    <property type="nucleotide sequence ID" value="XM_066223090.1"/>
</dbReference>
<feature type="compositionally biased region" description="Low complexity" evidence="1">
    <location>
        <begin position="9"/>
        <end position="42"/>
    </location>
</feature>
<dbReference type="EMBL" id="CP144107">
    <property type="protein sequence ID" value="WWC92425.1"/>
    <property type="molecule type" value="Genomic_DNA"/>
</dbReference>
<dbReference type="Proteomes" id="UP001355207">
    <property type="component" value="Chromosome 10"/>
</dbReference>
<keyword evidence="2" id="KW-0472">Membrane</keyword>
<sequence>MSRYHSSHHPSSSRPSGTSRYYKPYKSSSSGSRGHYRSGSRSNYPTYTNSSSRRRGFNPFICFKCSFGGKTVQSFLLILIPFLISVICFLTGFWRIPVWVYKNNQEKVQIASQGYAINGEDTSVKGFFYSTSSWPAPMNGFPLLLLFHLILSIIIITYLIFVISVCVYASHKRTSSLKSETWSRVIREPKWWERIICMLVTLITGTVLVLDNVVWGIARGKGYNVNPDILGYFVNIVALFLWVFWVVIQLASTHEIREYYVSGGGRVRR</sequence>
<name>A0AAX4K485_9TREE</name>
<protein>
    <submittedName>
        <fullName evidence="3">Uncharacterized protein</fullName>
    </submittedName>
</protein>
<organism evidence="3 4">
    <name type="scientific">Kwoniella dendrophila CBS 6074</name>
    <dbReference type="NCBI Taxonomy" id="1295534"/>
    <lineage>
        <taxon>Eukaryota</taxon>
        <taxon>Fungi</taxon>
        <taxon>Dikarya</taxon>
        <taxon>Basidiomycota</taxon>
        <taxon>Agaricomycotina</taxon>
        <taxon>Tremellomycetes</taxon>
        <taxon>Tremellales</taxon>
        <taxon>Cryptococcaceae</taxon>
        <taxon>Kwoniella</taxon>
    </lineage>
</organism>
<keyword evidence="4" id="KW-1185">Reference proteome</keyword>
<keyword evidence="2" id="KW-0812">Transmembrane</keyword>
<accession>A0AAX4K485</accession>
<feature type="transmembrane region" description="Helical" evidence="2">
    <location>
        <begin position="229"/>
        <end position="248"/>
    </location>
</feature>
<proteinExistence type="predicted"/>
<evidence type="ECO:0000256" key="2">
    <source>
        <dbReference type="SAM" id="Phobius"/>
    </source>
</evidence>
<feature type="transmembrane region" description="Helical" evidence="2">
    <location>
        <begin position="143"/>
        <end position="170"/>
    </location>
</feature>
<feature type="transmembrane region" description="Helical" evidence="2">
    <location>
        <begin position="74"/>
        <end position="94"/>
    </location>
</feature>
<reference evidence="3 4" key="1">
    <citation type="submission" date="2024-01" db="EMBL/GenBank/DDBJ databases">
        <title>Comparative genomics of Cryptococcus and Kwoniella reveals pathogenesis evolution and contrasting modes of karyotype evolution via chromosome fusion or intercentromeric recombination.</title>
        <authorList>
            <person name="Coelho M.A."/>
            <person name="David-Palma M."/>
            <person name="Shea T."/>
            <person name="Bowers K."/>
            <person name="McGinley-Smith S."/>
            <person name="Mohammad A.W."/>
            <person name="Gnirke A."/>
            <person name="Yurkov A.M."/>
            <person name="Nowrousian M."/>
            <person name="Sun S."/>
            <person name="Cuomo C.A."/>
            <person name="Heitman J."/>
        </authorList>
    </citation>
    <scope>NUCLEOTIDE SEQUENCE [LARGE SCALE GENOMIC DNA]</scope>
    <source>
        <strain evidence="3 4">CBS 6074</strain>
    </source>
</reference>
<evidence type="ECO:0000256" key="1">
    <source>
        <dbReference type="SAM" id="MobiDB-lite"/>
    </source>
</evidence>
<evidence type="ECO:0000313" key="4">
    <source>
        <dbReference type="Proteomes" id="UP001355207"/>
    </source>
</evidence>